<accession>A0A7C3ASY3</accession>
<dbReference type="EMBL" id="DSID01000810">
    <property type="protein sequence ID" value="HEX71682.1"/>
    <property type="molecule type" value="Genomic_DNA"/>
</dbReference>
<proteinExistence type="predicted"/>
<evidence type="ECO:0000259" key="1">
    <source>
        <dbReference type="PROSITE" id="PS50846"/>
    </source>
</evidence>
<gene>
    <name evidence="2" type="ORF">ENP13_10650</name>
</gene>
<name>A0A7C3ASY3_9BACT</name>
<protein>
    <submittedName>
        <fullName evidence="2">Heavy-metal-associated domain-containing protein</fullName>
    </submittedName>
</protein>
<comment type="caution">
    <text evidence="2">The sequence shown here is derived from an EMBL/GenBank/DDBJ whole genome shotgun (WGS) entry which is preliminary data.</text>
</comment>
<sequence>MAQIRKLPGVTGCDADFGRDRLVVRYDPAVVSRDRLLEAIAGLGYRPRVVREP</sequence>
<feature type="domain" description="HMA" evidence="1">
    <location>
        <begin position="1"/>
        <end position="48"/>
    </location>
</feature>
<dbReference type="Pfam" id="PF00403">
    <property type="entry name" value="HMA"/>
    <property type="match status" value="1"/>
</dbReference>
<reference evidence="2" key="1">
    <citation type="journal article" date="2020" name="mSystems">
        <title>Genome- and Community-Level Interaction Insights into Carbon Utilization and Element Cycling Functions of Hydrothermarchaeota in Hydrothermal Sediment.</title>
        <authorList>
            <person name="Zhou Z."/>
            <person name="Liu Y."/>
            <person name="Xu W."/>
            <person name="Pan J."/>
            <person name="Luo Z.H."/>
            <person name="Li M."/>
        </authorList>
    </citation>
    <scope>NUCLEOTIDE SEQUENCE [LARGE SCALE GENOMIC DNA]</scope>
    <source>
        <strain evidence="2">SpSt-192</strain>
    </source>
</reference>
<dbReference type="GO" id="GO:0046872">
    <property type="term" value="F:metal ion binding"/>
    <property type="evidence" value="ECO:0007669"/>
    <property type="project" value="InterPro"/>
</dbReference>
<dbReference type="CDD" id="cd00371">
    <property type="entry name" value="HMA"/>
    <property type="match status" value="1"/>
</dbReference>
<dbReference type="SUPFAM" id="SSF55008">
    <property type="entry name" value="HMA, heavy metal-associated domain"/>
    <property type="match status" value="1"/>
</dbReference>
<dbReference type="Gene3D" id="3.30.70.100">
    <property type="match status" value="1"/>
</dbReference>
<evidence type="ECO:0000313" key="2">
    <source>
        <dbReference type="EMBL" id="HEX71682.1"/>
    </source>
</evidence>
<dbReference type="InterPro" id="IPR036163">
    <property type="entry name" value="HMA_dom_sf"/>
</dbReference>
<organism evidence="2">
    <name type="scientific">Thermorudis sp</name>
    <dbReference type="NCBI Taxonomy" id="1969470"/>
    <lineage>
        <taxon>Bacteria</taxon>
        <taxon>Pseudomonadati</taxon>
        <taxon>Thermomicrobiota</taxon>
        <taxon>Thermomicrobia</taxon>
        <taxon>Thermomicrobia incertae sedis</taxon>
        <taxon>Thermorudis</taxon>
    </lineage>
</organism>
<dbReference type="AlphaFoldDB" id="A0A7C3ASY3"/>
<dbReference type="InterPro" id="IPR006121">
    <property type="entry name" value="HMA_dom"/>
</dbReference>
<dbReference type="PROSITE" id="PS50846">
    <property type="entry name" value="HMA_2"/>
    <property type="match status" value="1"/>
</dbReference>